<proteinExistence type="predicted"/>
<organism evidence="2 3">
    <name type="scientific">Amylibacter marinus</name>
    <dbReference type="NCBI Taxonomy" id="1475483"/>
    <lineage>
        <taxon>Bacteria</taxon>
        <taxon>Pseudomonadati</taxon>
        <taxon>Pseudomonadota</taxon>
        <taxon>Alphaproteobacteria</taxon>
        <taxon>Rhodobacterales</taxon>
        <taxon>Paracoccaceae</taxon>
        <taxon>Amylibacter</taxon>
    </lineage>
</organism>
<evidence type="ECO:0000313" key="3">
    <source>
        <dbReference type="Proteomes" id="UP001156694"/>
    </source>
</evidence>
<reference evidence="3" key="1">
    <citation type="journal article" date="2019" name="Int. J. Syst. Evol. Microbiol.">
        <title>The Global Catalogue of Microorganisms (GCM) 10K type strain sequencing project: providing services to taxonomists for standard genome sequencing and annotation.</title>
        <authorList>
            <consortium name="The Broad Institute Genomics Platform"/>
            <consortium name="The Broad Institute Genome Sequencing Center for Infectious Disease"/>
            <person name="Wu L."/>
            <person name="Ma J."/>
        </authorList>
    </citation>
    <scope>NUCLEOTIDE SEQUENCE [LARGE SCALE GENOMIC DNA]</scope>
    <source>
        <strain evidence="3">NBRC 110140</strain>
    </source>
</reference>
<evidence type="ECO:0000256" key="1">
    <source>
        <dbReference type="SAM" id="Phobius"/>
    </source>
</evidence>
<feature type="transmembrane region" description="Helical" evidence="1">
    <location>
        <begin position="52"/>
        <end position="70"/>
    </location>
</feature>
<sequence length="137" mass="15373">MSNSRDDFHKRLAKLEKAPTVKVRARTDGRMGIYDNEEEERRKRAKFPWRRLFVTLIIAWLGLIAVKTYVVNDMGEAAYQARLAELRAGDQMQQIAAIAIARGPIMMAMEGAFFAKGDGREAEIENAPEEPSEASGS</sequence>
<keyword evidence="1" id="KW-0472">Membrane</keyword>
<evidence type="ECO:0008006" key="4">
    <source>
        <dbReference type="Google" id="ProtNLM"/>
    </source>
</evidence>
<protein>
    <recommendedName>
        <fullName evidence="4">Cell division protein FtsL</fullName>
    </recommendedName>
</protein>
<accession>A0ABQ5VRH3</accession>
<dbReference type="EMBL" id="BSNN01000001">
    <property type="protein sequence ID" value="GLQ33771.1"/>
    <property type="molecule type" value="Genomic_DNA"/>
</dbReference>
<dbReference type="RefSeq" id="WP_284374990.1">
    <property type="nucleotide sequence ID" value="NZ_BSNN01000001.1"/>
</dbReference>
<dbReference type="Proteomes" id="UP001156694">
    <property type="component" value="Unassembled WGS sequence"/>
</dbReference>
<comment type="caution">
    <text evidence="2">The sequence shown here is derived from an EMBL/GenBank/DDBJ whole genome shotgun (WGS) entry which is preliminary data.</text>
</comment>
<evidence type="ECO:0000313" key="2">
    <source>
        <dbReference type="EMBL" id="GLQ33771.1"/>
    </source>
</evidence>
<gene>
    <name evidence="2" type="ORF">GCM10007939_00540</name>
</gene>
<keyword evidence="1" id="KW-1133">Transmembrane helix</keyword>
<keyword evidence="1" id="KW-0812">Transmembrane</keyword>
<keyword evidence="3" id="KW-1185">Reference proteome</keyword>
<name>A0ABQ5VRH3_9RHOB</name>